<dbReference type="EMBL" id="CM003613">
    <property type="protein sequence ID" value="KYP55069.1"/>
    <property type="molecule type" value="Genomic_DNA"/>
</dbReference>
<dbReference type="Proteomes" id="UP000075243">
    <property type="component" value="Chromosome 11"/>
</dbReference>
<keyword evidence="2" id="KW-1185">Reference proteome</keyword>
<dbReference type="PANTHER" id="PTHR34676">
    <property type="entry name" value="DUF4219 DOMAIN-CONTAINING PROTEIN-RELATED"/>
    <property type="match status" value="1"/>
</dbReference>
<gene>
    <name evidence="1" type="ORF">KK1_001274</name>
</gene>
<reference evidence="1 2" key="1">
    <citation type="journal article" date="2012" name="Nat. Biotechnol.">
        <title>Draft genome sequence of pigeonpea (Cajanus cajan), an orphan legume crop of resource-poor farmers.</title>
        <authorList>
            <person name="Varshney R.K."/>
            <person name="Chen W."/>
            <person name="Li Y."/>
            <person name="Bharti A.K."/>
            <person name="Saxena R.K."/>
            <person name="Schlueter J.A."/>
            <person name="Donoghue M.T."/>
            <person name="Azam S."/>
            <person name="Fan G."/>
            <person name="Whaley A.M."/>
            <person name="Farmer A.D."/>
            <person name="Sheridan J."/>
            <person name="Iwata A."/>
            <person name="Tuteja R."/>
            <person name="Penmetsa R.V."/>
            <person name="Wu W."/>
            <person name="Upadhyaya H.D."/>
            <person name="Yang S.P."/>
            <person name="Shah T."/>
            <person name="Saxena K.B."/>
            <person name="Michael T."/>
            <person name="McCombie W.R."/>
            <person name="Yang B."/>
            <person name="Zhang G."/>
            <person name="Yang H."/>
            <person name="Wang J."/>
            <person name="Spillane C."/>
            <person name="Cook D.R."/>
            <person name="May G.D."/>
            <person name="Xu X."/>
            <person name="Jackson S.A."/>
        </authorList>
    </citation>
    <scope>NUCLEOTIDE SEQUENCE [LARGE SCALE GENOMIC DNA]</scope>
    <source>
        <strain evidence="2">cv. Asha</strain>
    </source>
</reference>
<evidence type="ECO:0000313" key="1">
    <source>
        <dbReference type="EMBL" id="KYP55069.1"/>
    </source>
</evidence>
<sequence>MVHHQYLPEGASLIRLLAFSGEDYLYWNDRMKMFIKSTEYHFWKIITEGDVVVSKVESEYTQEDYNILQLNTKARCILTFSLSRTKYKKICSCKICKVIREVIRITHKGTENVRLKRATTLQRHYKLFSVKKNEIIDEMFG</sequence>
<organism evidence="1 2">
    <name type="scientific">Cajanus cajan</name>
    <name type="common">Pigeon pea</name>
    <name type="synonym">Cajanus indicus</name>
    <dbReference type="NCBI Taxonomy" id="3821"/>
    <lineage>
        <taxon>Eukaryota</taxon>
        <taxon>Viridiplantae</taxon>
        <taxon>Streptophyta</taxon>
        <taxon>Embryophyta</taxon>
        <taxon>Tracheophyta</taxon>
        <taxon>Spermatophyta</taxon>
        <taxon>Magnoliopsida</taxon>
        <taxon>eudicotyledons</taxon>
        <taxon>Gunneridae</taxon>
        <taxon>Pentapetalae</taxon>
        <taxon>rosids</taxon>
        <taxon>fabids</taxon>
        <taxon>Fabales</taxon>
        <taxon>Fabaceae</taxon>
        <taxon>Papilionoideae</taxon>
        <taxon>50 kb inversion clade</taxon>
        <taxon>NPAAA clade</taxon>
        <taxon>indigoferoid/millettioid clade</taxon>
        <taxon>Phaseoleae</taxon>
        <taxon>Cajanus</taxon>
    </lineage>
</organism>
<evidence type="ECO:0008006" key="3">
    <source>
        <dbReference type="Google" id="ProtNLM"/>
    </source>
</evidence>
<proteinExistence type="predicted"/>
<dbReference type="Gramene" id="C.cajan_01242.t">
    <property type="protein sequence ID" value="C.cajan_01242.t.cds1"/>
    <property type="gene ID" value="C.cajan_01242"/>
</dbReference>
<dbReference type="PANTHER" id="PTHR34676:SF27">
    <property type="entry name" value="ASPARTYL-TRNA SYNTHETASE"/>
    <property type="match status" value="1"/>
</dbReference>
<accession>A0A151SJZ2</accession>
<protein>
    <recommendedName>
        <fullName evidence="3">Retrotransposon Copia-like N-terminal domain-containing protein</fullName>
    </recommendedName>
</protein>
<evidence type="ECO:0000313" key="2">
    <source>
        <dbReference type="Proteomes" id="UP000075243"/>
    </source>
</evidence>
<dbReference type="AlphaFoldDB" id="A0A151SJZ2"/>
<name>A0A151SJZ2_CAJCA</name>